<dbReference type="Proteomes" id="UP001222325">
    <property type="component" value="Unassembled WGS sequence"/>
</dbReference>
<keyword evidence="3" id="KW-1185">Reference proteome</keyword>
<dbReference type="Pfam" id="PF12680">
    <property type="entry name" value="SnoaL_2"/>
    <property type="match status" value="1"/>
</dbReference>
<dbReference type="SUPFAM" id="SSF54427">
    <property type="entry name" value="NTF2-like"/>
    <property type="match status" value="1"/>
</dbReference>
<dbReference type="EMBL" id="JARJCN010000054">
    <property type="protein sequence ID" value="KAJ7080650.1"/>
    <property type="molecule type" value="Genomic_DNA"/>
</dbReference>
<gene>
    <name evidence="2" type="ORF">B0H15DRAFT_953513</name>
</gene>
<dbReference type="InterPro" id="IPR037401">
    <property type="entry name" value="SnoaL-like"/>
</dbReference>
<sequence>MSAPDAKQLENAHAFFKYLNVLDWESLGELLSPECKHQYFPASVSPPDGKEMRGKQDFIDIAKYNFEVLFEKFNFHAPLDVVHGSDKVVFHLKLDTSLKSGTKYNTEFIITLHFDGEKIIKIREFVDSKGSSDFITALMSEAQPPA</sequence>
<dbReference type="AlphaFoldDB" id="A0AAD6XM28"/>
<comment type="caution">
    <text evidence="2">The sequence shown here is derived from an EMBL/GenBank/DDBJ whole genome shotgun (WGS) entry which is preliminary data.</text>
</comment>
<evidence type="ECO:0000313" key="3">
    <source>
        <dbReference type="Proteomes" id="UP001222325"/>
    </source>
</evidence>
<name>A0AAD6XM28_9AGAR</name>
<accession>A0AAD6XM28</accession>
<reference evidence="2" key="1">
    <citation type="submission" date="2023-03" db="EMBL/GenBank/DDBJ databases">
        <title>Massive genome expansion in bonnet fungi (Mycena s.s.) driven by repeated elements and novel gene families across ecological guilds.</title>
        <authorList>
            <consortium name="Lawrence Berkeley National Laboratory"/>
            <person name="Harder C.B."/>
            <person name="Miyauchi S."/>
            <person name="Viragh M."/>
            <person name="Kuo A."/>
            <person name="Thoen E."/>
            <person name="Andreopoulos B."/>
            <person name="Lu D."/>
            <person name="Skrede I."/>
            <person name="Drula E."/>
            <person name="Henrissat B."/>
            <person name="Morin E."/>
            <person name="Kohler A."/>
            <person name="Barry K."/>
            <person name="LaButti K."/>
            <person name="Morin E."/>
            <person name="Salamov A."/>
            <person name="Lipzen A."/>
            <person name="Mereny Z."/>
            <person name="Hegedus B."/>
            <person name="Baldrian P."/>
            <person name="Stursova M."/>
            <person name="Weitz H."/>
            <person name="Taylor A."/>
            <person name="Grigoriev I.V."/>
            <person name="Nagy L.G."/>
            <person name="Martin F."/>
            <person name="Kauserud H."/>
        </authorList>
    </citation>
    <scope>NUCLEOTIDE SEQUENCE</scope>
    <source>
        <strain evidence="2">CBHHK173m</strain>
    </source>
</reference>
<protein>
    <recommendedName>
        <fullName evidence="1">SnoaL-like domain-containing protein</fullName>
    </recommendedName>
</protein>
<dbReference type="InterPro" id="IPR032710">
    <property type="entry name" value="NTF2-like_dom_sf"/>
</dbReference>
<dbReference type="Gene3D" id="3.10.450.50">
    <property type="match status" value="1"/>
</dbReference>
<evidence type="ECO:0000259" key="1">
    <source>
        <dbReference type="Pfam" id="PF12680"/>
    </source>
</evidence>
<feature type="domain" description="SnoaL-like" evidence="1">
    <location>
        <begin position="13"/>
        <end position="121"/>
    </location>
</feature>
<proteinExistence type="predicted"/>
<organism evidence="2 3">
    <name type="scientific">Mycena belliarum</name>
    <dbReference type="NCBI Taxonomy" id="1033014"/>
    <lineage>
        <taxon>Eukaryota</taxon>
        <taxon>Fungi</taxon>
        <taxon>Dikarya</taxon>
        <taxon>Basidiomycota</taxon>
        <taxon>Agaricomycotina</taxon>
        <taxon>Agaricomycetes</taxon>
        <taxon>Agaricomycetidae</taxon>
        <taxon>Agaricales</taxon>
        <taxon>Marasmiineae</taxon>
        <taxon>Mycenaceae</taxon>
        <taxon>Mycena</taxon>
    </lineage>
</organism>
<evidence type="ECO:0000313" key="2">
    <source>
        <dbReference type="EMBL" id="KAJ7080650.1"/>
    </source>
</evidence>